<dbReference type="Proteomes" id="UP000788153">
    <property type="component" value="Unassembled WGS sequence"/>
</dbReference>
<organism evidence="1 2">
    <name type="scientific">Sphingomonas japonica</name>
    <dbReference type="NCBI Taxonomy" id="511662"/>
    <lineage>
        <taxon>Bacteria</taxon>
        <taxon>Pseudomonadati</taxon>
        <taxon>Pseudomonadota</taxon>
        <taxon>Alphaproteobacteria</taxon>
        <taxon>Sphingomonadales</taxon>
        <taxon>Sphingomonadaceae</taxon>
        <taxon>Sphingomonas</taxon>
    </lineage>
</organism>
<dbReference type="InterPro" id="IPR010593">
    <property type="entry name" value="DUF1159"/>
</dbReference>
<proteinExistence type="predicted"/>
<gene>
    <name evidence="1" type="ORF">FHT01_000852</name>
</gene>
<dbReference type="Pfam" id="PF05258">
    <property type="entry name" value="DciA"/>
    <property type="match status" value="1"/>
</dbReference>
<dbReference type="PIRSF" id="PIRSF032064">
    <property type="entry name" value="UCP032064"/>
    <property type="match status" value="1"/>
</dbReference>
<reference evidence="1 2" key="1">
    <citation type="submission" date="2020-03" db="EMBL/GenBank/DDBJ databases">
        <title>Genomic Encyclopedia of Type Strains, Phase IV (KMG-IV): sequencing the most valuable type-strain genomes for metagenomic binning, comparative biology and taxonomic classification.</title>
        <authorList>
            <person name="Goeker M."/>
        </authorList>
    </citation>
    <scope>NUCLEOTIDE SEQUENCE [LARGE SCALE GENOMIC DNA]</scope>
    <source>
        <strain evidence="1 2">DSM 22753</strain>
    </source>
</reference>
<dbReference type="EMBL" id="JAASQP010000001">
    <property type="protein sequence ID" value="NIJ23310.1"/>
    <property type="molecule type" value="Genomic_DNA"/>
</dbReference>
<dbReference type="InterPro" id="IPR007922">
    <property type="entry name" value="DciA-like"/>
</dbReference>
<sequence>MAKRPSPVAPPERRGGVRQVRDLLPQVGGAAFRKFGFVQSSIVSRWAEIVGERYARVSAPESIRFPPGKRAEGVLSLTVHGAHGTMMQHIAPEITERVNRFFGYPAVTKIVFKAGEVRRAAARPAPVDRAPIPAEMGDSLRGIADPELKAVLEALAASIAAPIPVQIPILGKVR</sequence>
<name>A0ABX0TYC7_9SPHN</name>
<keyword evidence="2" id="KW-1185">Reference proteome</keyword>
<evidence type="ECO:0000313" key="1">
    <source>
        <dbReference type="EMBL" id="NIJ23310.1"/>
    </source>
</evidence>
<evidence type="ECO:0008006" key="3">
    <source>
        <dbReference type="Google" id="ProtNLM"/>
    </source>
</evidence>
<accession>A0ABX0TYC7</accession>
<dbReference type="RefSeq" id="WP_244935344.1">
    <property type="nucleotide sequence ID" value="NZ_BAAAEV010000001.1"/>
</dbReference>
<protein>
    <recommendedName>
        <fullName evidence="3">DUF721 domain-containing protein</fullName>
    </recommendedName>
</protein>
<comment type="caution">
    <text evidence="1">The sequence shown here is derived from an EMBL/GenBank/DDBJ whole genome shotgun (WGS) entry which is preliminary data.</text>
</comment>
<evidence type="ECO:0000313" key="2">
    <source>
        <dbReference type="Proteomes" id="UP000788153"/>
    </source>
</evidence>